<dbReference type="GO" id="GO:0005758">
    <property type="term" value="C:mitochondrial intermembrane space"/>
    <property type="evidence" value="ECO:0007669"/>
    <property type="project" value="UniProtKB-SubCell"/>
</dbReference>
<gene>
    <name evidence="17" type="ORF">BDV98DRAFT_562341</name>
</gene>
<dbReference type="InterPro" id="IPR019342">
    <property type="entry name" value="NADH_UbQ_OxRdtase_FeS-su5"/>
</dbReference>
<reference evidence="17 18" key="1">
    <citation type="journal article" date="2019" name="Nat. Ecol. Evol.">
        <title>Megaphylogeny resolves global patterns of mushroom evolution.</title>
        <authorList>
            <person name="Varga T."/>
            <person name="Krizsan K."/>
            <person name="Foldi C."/>
            <person name="Dima B."/>
            <person name="Sanchez-Garcia M."/>
            <person name="Sanchez-Ramirez S."/>
            <person name="Szollosi G.J."/>
            <person name="Szarkandi J.G."/>
            <person name="Papp V."/>
            <person name="Albert L."/>
            <person name="Andreopoulos W."/>
            <person name="Angelini C."/>
            <person name="Antonin V."/>
            <person name="Barry K.W."/>
            <person name="Bougher N.L."/>
            <person name="Buchanan P."/>
            <person name="Buyck B."/>
            <person name="Bense V."/>
            <person name="Catcheside P."/>
            <person name="Chovatia M."/>
            <person name="Cooper J."/>
            <person name="Damon W."/>
            <person name="Desjardin D."/>
            <person name="Finy P."/>
            <person name="Geml J."/>
            <person name="Haridas S."/>
            <person name="Hughes K."/>
            <person name="Justo A."/>
            <person name="Karasinski D."/>
            <person name="Kautmanova I."/>
            <person name="Kiss B."/>
            <person name="Kocsube S."/>
            <person name="Kotiranta H."/>
            <person name="LaButti K.M."/>
            <person name="Lechner B.E."/>
            <person name="Liimatainen K."/>
            <person name="Lipzen A."/>
            <person name="Lukacs Z."/>
            <person name="Mihaltcheva S."/>
            <person name="Morgado L.N."/>
            <person name="Niskanen T."/>
            <person name="Noordeloos M.E."/>
            <person name="Ohm R.A."/>
            <person name="Ortiz-Santana B."/>
            <person name="Ovrebo C."/>
            <person name="Racz N."/>
            <person name="Riley R."/>
            <person name="Savchenko A."/>
            <person name="Shiryaev A."/>
            <person name="Soop K."/>
            <person name="Spirin V."/>
            <person name="Szebenyi C."/>
            <person name="Tomsovsky M."/>
            <person name="Tulloss R.E."/>
            <person name="Uehling J."/>
            <person name="Grigoriev I.V."/>
            <person name="Vagvolgyi C."/>
            <person name="Papp T."/>
            <person name="Martin F.M."/>
            <person name="Miettinen O."/>
            <person name="Hibbett D.S."/>
            <person name="Nagy L.G."/>
        </authorList>
    </citation>
    <scope>NUCLEOTIDE SEQUENCE [LARGE SCALE GENOMIC DNA]</scope>
    <source>
        <strain evidence="17 18">CBS 309.79</strain>
    </source>
</reference>
<evidence type="ECO:0000256" key="12">
    <source>
        <dbReference type="ARBA" id="ARBA00023136"/>
    </source>
</evidence>
<evidence type="ECO:0000256" key="7">
    <source>
        <dbReference type="ARBA" id="ARBA00022448"/>
    </source>
</evidence>
<evidence type="ECO:0000256" key="15">
    <source>
        <dbReference type="ARBA" id="ARBA00032739"/>
    </source>
</evidence>
<evidence type="ECO:0000256" key="11">
    <source>
        <dbReference type="ARBA" id="ARBA00023128"/>
    </source>
</evidence>
<feature type="disulfide bond" evidence="16">
    <location>
        <begin position="14"/>
        <end position="44"/>
    </location>
</feature>
<keyword evidence="9" id="KW-0999">Mitochondrion inner membrane</keyword>
<evidence type="ECO:0000256" key="16">
    <source>
        <dbReference type="PIRSR" id="PIRSR619342-50"/>
    </source>
</evidence>
<dbReference type="PANTHER" id="PTHR15224:SF1">
    <property type="entry name" value="NADH DEHYDROGENASE [UBIQUINONE] IRON-SULFUR PROTEIN 5"/>
    <property type="match status" value="1"/>
</dbReference>
<keyword evidence="10" id="KW-0249">Electron transport</keyword>
<dbReference type="OrthoDB" id="9992197at2759"/>
<dbReference type="Pfam" id="PF10200">
    <property type="entry name" value="Ndufs5"/>
    <property type="match status" value="1"/>
</dbReference>
<evidence type="ECO:0000313" key="18">
    <source>
        <dbReference type="Proteomes" id="UP000305067"/>
    </source>
</evidence>
<evidence type="ECO:0000313" key="17">
    <source>
        <dbReference type="EMBL" id="TFL04502.1"/>
    </source>
</evidence>
<evidence type="ECO:0000256" key="4">
    <source>
        <dbReference type="ARBA" id="ARBA00007372"/>
    </source>
</evidence>
<comment type="function">
    <text evidence="1">Accessory subunit of the mitochondrial membrane respiratory chain NADH dehydrogenase (Complex I), that is believed not to be involved in catalysis. Complex I functions in the transfer of electrons from NADH to the respiratory chain. The immediate electron acceptor for the enzyme is believed to be ubiquinone.</text>
</comment>
<proteinExistence type="inferred from homology"/>
<accession>A0A5C3QRK6</accession>
<keyword evidence="18" id="KW-1185">Reference proteome</keyword>
<dbReference type="PANTHER" id="PTHR15224">
    <property type="entry name" value="NADH DEHYDROGENASE [UBIQUINONE] IRON-SULFUR PROTEIN 5"/>
    <property type="match status" value="1"/>
</dbReference>
<evidence type="ECO:0000256" key="13">
    <source>
        <dbReference type="ARBA" id="ARBA00023157"/>
    </source>
</evidence>
<evidence type="ECO:0000256" key="1">
    <source>
        <dbReference type="ARBA" id="ARBA00003195"/>
    </source>
</evidence>
<keyword evidence="12" id="KW-0472">Membrane</keyword>
<feature type="disulfide bond" evidence="16">
    <location>
        <begin position="24"/>
        <end position="34"/>
    </location>
</feature>
<evidence type="ECO:0000256" key="5">
    <source>
        <dbReference type="ARBA" id="ARBA00011261"/>
    </source>
</evidence>
<dbReference type="EMBL" id="ML178818">
    <property type="protein sequence ID" value="TFL04502.1"/>
    <property type="molecule type" value="Genomic_DNA"/>
</dbReference>
<dbReference type="CDD" id="cd24141">
    <property type="entry name" value="NDUFS5-like"/>
    <property type="match status" value="1"/>
</dbReference>
<evidence type="ECO:0000256" key="8">
    <source>
        <dbReference type="ARBA" id="ARBA00022660"/>
    </source>
</evidence>
<evidence type="ECO:0000256" key="2">
    <source>
        <dbReference type="ARBA" id="ARBA00004569"/>
    </source>
</evidence>
<evidence type="ECO:0000256" key="10">
    <source>
        <dbReference type="ARBA" id="ARBA00022982"/>
    </source>
</evidence>
<dbReference type="AlphaFoldDB" id="A0A5C3QRK6"/>
<keyword evidence="11" id="KW-0496">Mitochondrion</keyword>
<evidence type="ECO:0000256" key="9">
    <source>
        <dbReference type="ARBA" id="ARBA00022792"/>
    </source>
</evidence>
<dbReference type="GO" id="GO:0005743">
    <property type="term" value="C:mitochondrial inner membrane"/>
    <property type="evidence" value="ECO:0007669"/>
    <property type="project" value="UniProtKB-SubCell"/>
</dbReference>
<comment type="subcellular location">
    <subcellularLocation>
        <location evidence="3">Mitochondrion inner membrane</location>
        <topology evidence="3">Peripheral membrane protein</topology>
    </subcellularLocation>
    <subcellularLocation>
        <location evidence="2">Mitochondrion intermembrane space</location>
    </subcellularLocation>
</comment>
<comment type="similarity">
    <text evidence="4">Belongs to the complex I NDUFS5 subunit family.</text>
</comment>
<name>A0A5C3QRK6_9AGAR</name>
<organism evidence="17 18">
    <name type="scientific">Pterulicium gracile</name>
    <dbReference type="NCBI Taxonomy" id="1884261"/>
    <lineage>
        <taxon>Eukaryota</taxon>
        <taxon>Fungi</taxon>
        <taxon>Dikarya</taxon>
        <taxon>Basidiomycota</taxon>
        <taxon>Agaricomycotina</taxon>
        <taxon>Agaricomycetes</taxon>
        <taxon>Agaricomycetidae</taxon>
        <taxon>Agaricales</taxon>
        <taxon>Pleurotineae</taxon>
        <taxon>Pterulaceae</taxon>
        <taxon>Pterulicium</taxon>
    </lineage>
</organism>
<dbReference type="STRING" id="1884261.A0A5C3QRK6"/>
<dbReference type="Proteomes" id="UP000305067">
    <property type="component" value="Unassembled WGS sequence"/>
</dbReference>
<evidence type="ECO:0000256" key="14">
    <source>
        <dbReference type="ARBA" id="ARBA00031222"/>
    </source>
</evidence>
<protein>
    <recommendedName>
        <fullName evidence="6">NADH dehydrogenase [ubiquinone] iron-sulfur protein 5</fullName>
    </recommendedName>
    <alternativeName>
        <fullName evidence="14">Complex I-15 kDa</fullName>
    </alternativeName>
    <alternativeName>
        <fullName evidence="15">NADH-ubiquinone oxidoreductase 15 kDa subunit</fullName>
    </alternativeName>
</protein>
<sequence length="100" mass="11078">MASGFGLSGGTSRCFVYWQEFSKCYTKTDFPQECQPQVDDYLECLHHTKEIERAKTVRAEFVKKSTQATKEGRILGDTLADGGFVGIGLIPRSPPDAAEK</sequence>
<keyword evidence="13 16" id="KW-1015">Disulfide bond</keyword>
<comment type="subunit">
    <text evidence="5">Mammalian complex I is composed of 45 different subunits. This is a component of the iron-sulfur (IP) fragment of the enzyme.</text>
</comment>
<dbReference type="GO" id="GO:0032981">
    <property type="term" value="P:mitochondrial respiratory chain complex I assembly"/>
    <property type="evidence" value="ECO:0007669"/>
    <property type="project" value="TreeGrafter"/>
</dbReference>
<keyword evidence="7" id="KW-0813">Transport</keyword>
<evidence type="ECO:0000256" key="3">
    <source>
        <dbReference type="ARBA" id="ARBA00004637"/>
    </source>
</evidence>
<keyword evidence="8" id="KW-0679">Respiratory chain</keyword>
<evidence type="ECO:0000256" key="6">
    <source>
        <dbReference type="ARBA" id="ARBA00013482"/>
    </source>
</evidence>